<dbReference type="RefSeq" id="WP_116883335.1">
    <property type="nucleotide sequence ID" value="NZ_CABMMC010000149.1"/>
</dbReference>
<dbReference type="Proteomes" id="UP000245959">
    <property type="component" value="Unassembled WGS sequence"/>
</dbReference>
<dbReference type="GeneID" id="78294644"/>
<dbReference type="CDD" id="cd15482">
    <property type="entry name" value="Sialidase_non-viral"/>
    <property type="match status" value="1"/>
</dbReference>
<sequence>MTLPIYDPEVSYNPIYCPRNGKKPYLRYNHDVDIVRFQGKFLASWNANETGAEGVPGQFNFLSVSEDFIHWSTPVKLFTAAAGCRNPVESDNQWQPAFINWRDETLFCAWCDYKARRTFVAHSSDGLHWENVEVPAAPPELEGQVVGFPTNHGLLTSDGAMLFPASLPYVADQYVVGDTRYAAHLISRDGGKSWHWSRPAEAVGWEELGEDPERLPGAKYLGLWEPMLFEQGNGRIGMLIRNSSSQDNRELDPFMKPHWMILYAESADGGESWPKCRPVEVDSIICRNYAVSRTGGPDTLLMVMNDWVVNLPSRIDQDRYFLSLYASPVCEPDLLLPGPVVQPAGGRAFYPNGFAHDGKLYLAYTYPNSIMGAVVQELPDFSGPFLMPRGGRTGLIVDRKCGVARFGHRWATLGVVLTESQTRADAVTVSGELELFYRREEDFPLLTVGGKTRDGGTLLTEWCPERAQDLLVFRDASGEKLELAVLEMRKAFRLAVTLERDRLLVRLDGETVLDRPGRILRKFAFGGLYETPEWPMGRAMVQEVRLKLDSVEVSAR</sequence>
<dbReference type="SUPFAM" id="SSF50939">
    <property type="entry name" value="Sialidases"/>
    <property type="match status" value="1"/>
</dbReference>
<proteinExistence type="predicted"/>
<protein>
    <submittedName>
        <fullName evidence="2">BNR repeat protein</fullName>
    </submittedName>
</protein>
<dbReference type="InterPro" id="IPR036278">
    <property type="entry name" value="Sialidase_sf"/>
</dbReference>
<evidence type="ECO:0000313" key="3">
    <source>
        <dbReference type="Proteomes" id="UP000245959"/>
    </source>
</evidence>
<gene>
    <name evidence="2" type="ORF">C8D82_10789</name>
</gene>
<reference evidence="2 3" key="1">
    <citation type="submission" date="2018-04" db="EMBL/GenBank/DDBJ databases">
        <title>Genomic Encyclopedia of Type Strains, Phase IV (KMG-IV): sequencing the most valuable type-strain genomes for metagenomic binning, comparative biology and taxonomic classification.</title>
        <authorList>
            <person name="Goeker M."/>
        </authorList>
    </citation>
    <scope>NUCLEOTIDE SEQUENCE [LARGE SCALE GENOMIC DNA]</scope>
    <source>
        <strain evidence="2 3">DSM 14823</strain>
    </source>
</reference>
<dbReference type="OrthoDB" id="177453at2"/>
<dbReference type="Pfam" id="PF13088">
    <property type="entry name" value="BNR_2"/>
    <property type="match status" value="1"/>
</dbReference>
<comment type="caution">
    <text evidence="2">The sequence shown here is derived from an EMBL/GenBank/DDBJ whole genome shotgun (WGS) entry which is preliminary data.</text>
</comment>
<accession>A0A2U1B6N8</accession>
<name>A0A2U1B6N8_9BACT</name>
<dbReference type="AlphaFoldDB" id="A0A2U1B6N8"/>
<keyword evidence="3" id="KW-1185">Reference proteome</keyword>
<evidence type="ECO:0000313" key="2">
    <source>
        <dbReference type="EMBL" id="PVY44334.1"/>
    </source>
</evidence>
<dbReference type="EMBL" id="QEKH01000007">
    <property type="protein sequence ID" value="PVY44334.1"/>
    <property type="molecule type" value="Genomic_DNA"/>
</dbReference>
<evidence type="ECO:0000259" key="1">
    <source>
        <dbReference type="Pfam" id="PF13088"/>
    </source>
</evidence>
<feature type="domain" description="Sialidase" evidence="1">
    <location>
        <begin position="62"/>
        <end position="327"/>
    </location>
</feature>
<organism evidence="2 3">
    <name type="scientific">Victivallis vadensis</name>
    <dbReference type="NCBI Taxonomy" id="172901"/>
    <lineage>
        <taxon>Bacteria</taxon>
        <taxon>Pseudomonadati</taxon>
        <taxon>Lentisphaerota</taxon>
        <taxon>Lentisphaeria</taxon>
        <taxon>Victivallales</taxon>
        <taxon>Victivallaceae</taxon>
        <taxon>Victivallis</taxon>
    </lineage>
</organism>
<dbReference type="InterPro" id="IPR011040">
    <property type="entry name" value="Sialidase"/>
</dbReference>
<dbReference type="Gene3D" id="2.120.10.10">
    <property type="match status" value="1"/>
</dbReference>